<proteinExistence type="predicted"/>
<accession>A0ACC0CQ57</accession>
<sequence length="402" mass="45718">MAPPYRAEQLGSLLRPEELLSVRATIRDKGISLEEAGLPAVEKKAVGEVIKLQKDLGFKAVNSGEYNRTRFWGLLWDEIEGTIRLQDADASMFRLYHPDVVSLIEKGRKVMPGESVIAGSKLSHSPSKSVSNLYELQLVQQFVPENEWGNIKLTMIAPSWFHMRYKQGRAYTEEAYANDEEYFKDVAQVYKAELETLYEAGLRNVQFDDPGMAYFCSKDFRKGWEEDSDNIGTWEDLLDAYIKLYNDSISELPADFHTGIHLCRGNFIGGRHFSEGAYDIIAKKLFENLKVNTFYLEYDTERAGGFEPLKYLPKDKNVVVGVISTKIPQLEDKETTKERIYKAADFVAEGSGQTREEALKRICISPQCGFSTHESGYPLTVDDEKKKLSLVRQIADEIWGEP</sequence>
<protein>
    <submittedName>
        <fullName evidence="1">UROD/MetE-like protein</fullName>
    </submittedName>
</protein>
<evidence type="ECO:0000313" key="2">
    <source>
        <dbReference type="Proteomes" id="UP001497680"/>
    </source>
</evidence>
<reference evidence="1 2" key="1">
    <citation type="journal article" date="2022" name="New Phytol.">
        <title>Ecological generalism drives hyperdiversity of secondary metabolite gene clusters in xylarialean endophytes.</title>
        <authorList>
            <person name="Franco M.E.E."/>
            <person name="Wisecaver J.H."/>
            <person name="Arnold A.E."/>
            <person name="Ju Y.M."/>
            <person name="Slot J.C."/>
            <person name="Ahrendt S."/>
            <person name="Moore L.P."/>
            <person name="Eastman K.E."/>
            <person name="Scott K."/>
            <person name="Konkel Z."/>
            <person name="Mondo S.J."/>
            <person name="Kuo A."/>
            <person name="Hayes R.D."/>
            <person name="Haridas S."/>
            <person name="Andreopoulos B."/>
            <person name="Riley R."/>
            <person name="LaButti K."/>
            <person name="Pangilinan J."/>
            <person name="Lipzen A."/>
            <person name="Amirebrahimi M."/>
            <person name="Yan J."/>
            <person name="Adam C."/>
            <person name="Keymanesh K."/>
            <person name="Ng V."/>
            <person name="Louie K."/>
            <person name="Northen T."/>
            <person name="Drula E."/>
            <person name="Henrissat B."/>
            <person name="Hsieh H.M."/>
            <person name="Youens-Clark K."/>
            <person name="Lutzoni F."/>
            <person name="Miadlikowska J."/>
            <person name="Eastwood D.C."/>
            <person name="Hamelin R.C."/>
            <person name="Grigoriev I.V."/>
            <person name="U'Ren J.M."/>
        </authorList>
    </citation>
    <scope>NUCLEOTIDE SEQUENCE [LARGE SCALE GENOMIC DNA]</scope>
    <source>
        <strain evidence="1 2">ER1909</strain>
    </source>
</reference>
<name>A0ACC0CQ57_9PEZI</name>
<keyword evidence="2" id="KW-1185">Reference proteome</keyword>
<gene>
    <name evidence="1" type="ORF">F4821DRAFT_246911</name>
</gene>
<organism evidence="1 2">
    <name type="scientific">Hypoxylon rubiginosum</name>
    <dbReference type="NCBI Taxonomy" id="110542"/>
    <lineage>
        <taxon>Eukaryota</taxon>
        <taxon>Fungi</taxon>
        <taxon>Dikarya</taxon>
        <taxon>Ascomycota</taxon>
        <taxon>Pezizomycotina</taxon>
        <taxon>Sordariomycetes</taxon>
        <taxon>Xylariomycetidae</taxon>
        <taxon>Xylariales</taxon>
        <taxon>Hypoxylaceae</taxon>
        <taxon>Hypoxylon</taxon>
    </lineage>
</organism>
<dbReference type="EMBL" id="MU394369">
    <property type="protein sequence ID" value="KAI6082529.1"/>
    <property type="molecule type" value="Genomic_DNA"/>
</dbReference>
<comment type="caution">
    <text evidence="1">The sequence shown here is derived from an EMBL/GenBank/DDBJ whole genome shotgun (WGS) entry which is preliminary data.</text>
</comment>
<dbReference type="Proteomes" id="UP001497680">
    <property type="component" value="Unassembled WGS sequence"/>
</dbReference>
<evidence type="ECO:0000313" key="1">
    <source>
        <dbReference type="EMBL" id="KAI6082529.1"/>
    </source>
</evidence>